<accession>A0ABP3SPQ8</accession>
<feature type="region of interest" description="Disordered" evidence="1">
    <location>
        <begin position="1"/>
        <end position="34"/>
    </location>
</feature>
<organism evidence="3 4">
    <name type="scientific">Streptomyces thermocarboxydovorans</name>
    <dbReference type="NCBI Taxonomy" id="59298"/>
    <lineage>
        <taxon>Bacteria</taxon>
        <taxon>Bacillati</taxon>
        <taxon>Actinomycetota</taxon>
        <taxon>Actinomycetes</taxon>
        <taxon>Kitasatosporales</taxon>
        <taxon>Streptomycetaceae</taxon>
        <taxon>Streptomyces</taxon>
    </lineage>
</organism>
<comment type="caution">
    <text evidence="3">The sequence shown here is derived from an EMBL/GenBank/DDBJ whole genome shotgun (WGS) entry which is preliminary data.</text>
</comment>
<sequence length="170" mass="18628">MTPADATTKPAEPASTDASAPAAPRDRAQRLRDTRAKLESEVDLWVATADPSGGGPHLIPLSCHWDGSTFLISTPRTSVTSRNLLADHRARLSLGPTRDVVIVDATAEPVDLDELGSEAADAFAARTGFDPRTLDTPYQYFRLRPHRIQAWREADELPGRTLMRDGNWLD</sequence>
<name>A0ABP3SPQ8_9ACTN</name>
<dbReference type="Proteomes" id="UP001500724">
    <property type="component" value="Unassembled WGS sequence"/>
</dbReference>
<dbReference type="RefSeq" id="WP_425580514.1">
    <property type="nucleotide sequence ID" value="NZ_BAAAGU010000043.1"/>
</dbReference>
<proteinExistence type="predicted"/>
<protein>
    <recommendedName>
        <fullName evidence="2">Pyridoxamine 5'-phosphate oxidase N-terminal domain-containing protein</fullName>
    </recommendedName>
</protein>
<evidence type="ECO:0000313" key="3">
    <source>
        <dbReference type="EMBL" id="GAA0657459.1"/>
    </source>
</evidence>
<feature type="domain" description="Pyridoxamine 5'-phosphate oxidase N-terminal" evidence="2">
    <location>
        <begin position="36"/>
        <end position="151"/>
    </location>
</feature>
<dbReference type="EMBL" id="BAAAGU010000043">
    <property type="protein sequence ID" value="GAA0657459.1"/>
    <property type="molecule type" value="Genomic_DNA"/>
</dbReference>
<evidence type="ECO:0000259" key="2">
    <source>
        <dbReference type="Pfam" id="PF01243"/>
    </source>
</evidence>
<dbReference type="SUPFAM" id="SSF50475">
    <property type="entry name" value="FMN-binding split barrel"/>
    <property type="match status" value="1"/>
</dbReference>
<gene>
    <name evidence="3" type="ORF">GCM10009535_40630</name>
</gene>
<keyword evidence="4" id="KW-1185">Reference proteome</keyword>
<evidence type="ECO:0000313" key="4">
    <source>
        <dbReference type="Proteomes" id="UP001500724"/>
    </source>
</evidence>
<dbReference type="Pfam" id="PF01243">
    <property type="entry name" value="PNPOx_N"/>
    <property type="match status" value="1"/>
</dbReference>
<feature type="compositionally biased region" description="Basic and acidic residues" evidence="1">
    <location>
        <begin position="24"/>
        <end position="34"/>
    </location>
</feature>
<feature type="compositionally biased region" description="Low complexity" evidence="1">
    <location>
        <begin position="10"/>
        <end position="23"/>
    </location>
</feature>
<dbReference type="InterPro" id="IPR011576">
    <property type="entry name" value="Pyridox_Oxase_N"/>
</dbReference>
<evidence type="ECO:0000256" key="1">
    <source>
        <dbReference type="SAM" id="MobiDB-lite"/>
    </source>
</evidence>
<reference evidence="4" key="1">
    <citation type="journal article" date="2019" name="Int. J. Syst. Evol. Microbiol.">
        <title>The Global Catalogue of Microorganisms (GCM) 10K type strain sequencing project: providing services to taxonomists for standard genome sequencing and annotation.</title>
        <authorList>
            <consortium name="The Broad Institute Genomics Platform"/>
            <consortium name="The Broad Institute Genome Sequencing Center for Infectious Disease"/>
            <person name="Wu L."/>
            <person name="Ma J."/>
        </authorList>
    </citation>
    <scope>NUCLEOTIDE SEQUENCE [LARGE SCALE GENOMIC DNA]</scope>
    <source>
        <strain evidence="4">JCM 10367</strain>
    </source>
</reference>
<dbReference type="InterPro" id="IPR012349">
    <property type="entry name" value="Split_barrel_FMN-bd"/>
</dbReference>
<dbReference type="Gene3D" id="2.30.110.10">
    <property type="entry name" value="Electron Transport, Fmn-binding Protein, Chain A"/>
    <property type="match status" value="1"/>
</dbReference>